<dbReference type="RefSeq" id="XP_012654160.1">
    <property type="nucleotide sequence ID" value="XM_012798706.1"/>
</dbReference>
<dbReference type="EMBL" id="GG662622">
    <property type="protein sequence ID" value="EWS73311.1"/>
    <property type="molecule type" value="Genomic_DNA"/>
</dbReference>
<accession>W7XGM9</accession>
<feature type="transmembrane region" description="Helical" evidence="1">
    <location>
        <begin position="241"/>
        <end position="261"/>
    </location>
</feature>
<name>W7XGM9_TETTS</name>
<keyword evidence="1 2" id="KW-0812">Transmembrane</keyword>
<keyword evidence="3" id="KW-1185">Reference proteome</keyword>
<dbReference type="KEGG" id="tet:TTHERM_000471029"/>
<feature type="transmembrane region" description="Helical" evidence="1">
    <location>
        <begin position="49"/>
        <end position="71"/>
    </location>
</feature>
<gene>
    <name evidence="2" type="ORF">TTHERM_000471029</name>
</gene>
<organism evidence="2 3">
    <name type="scientific">Tetrahymena thermophila (strain SB210)</name>
    <dbReference type="NCBI Taxonomy" id="312017"/>
    <lineage>
        <taxon>Eukaryota</taxon>
        <taxon>Sar</taxon>
        <taxon>Alveolata</taxon>
        <taxon>Ciliophora</taxon>
        <taxon>Intramacronucleata</taxon>
        <taxon>Oligohymenophorea</taxon>
        <taxon>Hymenostomatida</taxon>
        <taxon>Tetrahymenina</taxon>
        <taxon>Tetrahymenidae</taxon>
        <taxon>Tetrahymena</taxon>
    </lineage>
</organism>
<evidence type="ECO:0000256" key="1">
    <source>
        <dbReference type="SAM" id="Phobius"/>
    </source>
</evidence>
<keyword evidence="1" id="KW-1133">Transmembrane helix</keyword>
<feature type="transmembrane region" description="Helical" evidence="1">
    <location>
        <begin position="177"/>
        <end position="197"/>
    </location>
</feature>
<dbReference type="Proteomes" id="UP000009168">
    <property type="component" value="Unassembled WGS sequence"/>
</dbReference>
<proteinExistence type="predicted"/>
<feature type="transmembrane region" description="Helical" evidence="1">
    <location>
        <begin position="131"/>
        <end position="147"/>
    </location>
</feature>
<dbReference type="InParanoid" id="W7XGM9"/>
<evidence type="ECO:0000313" key="3">
    <source>
        <dbReference type="Proteomes" id="UP000009168"/>
    </source>
</evidence>
<feature type="transmembrane region" description="Helical" evidence="1">
    <location>
        <begin position="267"/>
        <end position="291"/>
    </location>
</feature>
<reference evidence="3" key="1">
    <citation type="journal article" date="2006" name="PLoS Biol.">
        <title>Macronuclear genome sequence of the ciliate Tetrahymena thermophila, a model eukaryote.</title>
        <authorList>
            <person name="Eisen J.A."/>
            <person name="Coyne R.S."/>
            <person name="Wu M."/>
            <person name="Wu D."/>
            <person name="Thiagarajan M."/>
            <person name="Wortman J.R."/>
            <person name="Badger J.H."/>
            <person name="Ren Q."/>
            <person name="Amedeo P."/>
            <person name="Jones K.M."/>
            <person name="Tallon L.J."/>
            <person name="Delcher A.L."/>
            <person name="Salzberg S.L."/>
            <person name="Silva J.C."/>
            <person name="Haas B.J."/>
            <person name="Majoros W.H."/>
            <person name="Farzad M."/>
            <person name="Carlton J.M."/>
            <person name="Smith R.K. Jr."/>
            <person name="Garg J."/>
            <person name="Pearlman R.E."/>
            <person name="Karrer K.M."/>
            <person name="Sun L."/>
            <person name="Manning G."/>
            <person name="Elde N.C."/>
            <person name="Turkewitz A.P."/>
            <person name="Asai D.J."/>
            <person name="Wilkes D.E."/>
            <person name="Wang Y."/>
            <person name="Cai H."/>
            <person name="Collins K."/>
            <person name="Stewart B.A."/>
            <person name="Lee S.R."/>
            <person name="Wilamowska K."/>
            <person name="Weinberg Z."/>
            <person name="Ruzzo W.L."/>
            <person name="Wloga D."/>
            <person name="Gaertig J."/>
            <person name="Frankel J."/>
            <person name="Tsao C.-C."/>
            <person name="Gorovsky M.A."/>
            <person name="Keeling P.J."/>
            <person name="Waller R.F."/>
            <person name="Patron N.J."/>
            <person name="Cherry J.M."/>
            <person name="Stover N.A."/>
            <person name="Krieger C.J."/>
            <person name="del Toro C."/>
            <person name="Ryder H.F."/>
            <person name="Williamson S.C."/>
            <person name="Barbeau R.A."/>
            <person name="Hamilton E.P."/>
            <person name="Orias E."/>
        </authorList>
    </citation>
    <scope>NUCLEOTIDE SEQUENCE [LARGE SCALE GENOMIC DNA]</scope>
    <source>
        <strain evidence="3">SB210</strain>
    </source>
</reference>
<sequence>MLFYDINNNNNNFRFEVIEKSKWLLIYINICQLAILFSLYILLLDEQSLIYTKIFFFFIYITHRLRIFLLYQKNGIIEFLELLFLIEIKPFKKNTDKNINYKEFDKISTIIPCIVQFIIEFCFRNNSKPQYFLSMTLSIILLSYLAHQNWLMSLQFSLMIVITLKLQSLLYLQIGFLFLVAFYFFELIMILFFYEFVFKLVRSKDIDGILIGYLISNLLGVCLVTQKLNKQGIINFQMQKMLVEVQGFVSVNNLIFSFLFYKEISLLIQILIVAMLPIMIYQVYFLINFIVQGPFFVYYEIDLLNYEDTLQSLKSLQYFAEIHFKNFTEIRALKFMKQFLFLNPECFYTIKILNNNTDELQLNQMIQPICQQYFNINANSSQTLNFFLEAFYMSDIMSNNFTLIIFYQKYYRQFPQE</sequence>
<dbReference type="AlphaFoldDB" id="W7XGM9"/>
<protein>
    <submittedName>
        <fullName evidence="2">Transmembrane protein, putative</fullName>
    </submittedName>
</protein>
<feature type="transmembrane region" description="Helical" evidence="1">
    <location>
        <begin position="209"/>
        <end position="229"/>
    </location>
</feature>
<keyword evidence="1" id="KW-0472">Membrane</keyword>
<dbReference type="GeneID" id="24439152"/>
<feature type="transmembrane region" description="Helical" evidence="1">
    <location>
        <begin position="24"/>
        <end position="43"/>
    </location>
</feature>
<evidence type="ECO:0000313" key="2">
    <source>
        <dbReference type="EMBL" id="EWS73311.1"/>
    </source>
</evidence>